<dbReference type="PANTHER" id="PTHR12411">
    <property type="entry name" value="CYSTEINE PROTEASE FAMILY C1-RELATED"/>
    <property type="match status" value="1"/>
</dbReference>
<protein>
    <recommendedName>
        <fullName evidence="6">Peptidase C1A papain C-terminal domain-containing protein</fullName>
    </recommendedName>
</protein>
<dbReference type="InterPro" id="IPR013201">
    <property type="entry name" value="Prot_inhib_I29"/>
</dbReference>
<dbReference type="SMART" id="SM00848">
    <property type="entry name" value="Inhibitor_I29"/>
    <property type="match status" value="1"/>
</dbReference>
<dbReference type="InterPro" id="IPR038765">
    <property type="entry name" value="Papain-like_cys_pep_sf"/>
</dbReference>
<feature type="domain" description="Peptidase C1A papain C-terminal" evidence="3">
    <location>
        <begin position="136"/>
        <end position="356"/>
    </location>
</feature>
<dbReference type="SMART" id="SM00645">
    <property type="entry name" value="Pept_C1"/>
    <property type="match status" value="1"/>
</dbReference>
<evidence type="ECO:0000259" key="4">
    <source>
        <dbReference type="SMART" id="SM00848"/>
    </source>
</evidence>
<dbReference type="InterPro" id="IPR000668">
    <property type="entry name" value="Peptidase_C1A_C"/>
</dbReference>
<dbReference type="PROSITE" id="PS00640">
    <property type="entry name" value="THIOL_PROTEASE_ASN"/>
    <property type="match status" value="1"/>
</dbReference>
<dbReference type="PRINTS" id="PR00705">
    <property type="entry name" value="PAPAIN"/>
</dbReference>
<dbReference type="PROSITE" id="PS00639">
    <property type="entry name" value="THIOL_PROTEASE_HIS"/>
    <property type="match status" value="1"/>
</dbReference>
<dbReference type="GO" id="GO:0008234">
    <property type="term" value="F:cysteine-type peptidase activity"/>
    <property type="evidence" value="ECO:0007669"/>
    <property type="project" value="InterPro"/>
</dbReference>
<dbReference type="CDD" id="cd02248">
    <property type="entry name" value="Peptidase_C1A"/>
    <property type="match status" value="1"/>
</dbReference>
<evidence type="ECO:0000313" key="5">
    <source>
        <dbReference type="EMBL" id="QHU05718.1"/>
    </source>
</evidence>
<evidence type="ECO:0008006" key="6">
    <source>
        <dbReference type="Google" id="ProtNLM"/>
    </source>
</evidence>
<proteinExistence type="inferred from homology"/>
<feature type="domain" description="Cathepsin propeptide inhibitor" evidence="4">
    <location>
        <begin position="20"/>
        <end position="76"/>
    </location>
</feature>
<dbReference type="InterPro" id="IPR000169">
    <property type="entry name" value="Pept_cys_AS"/>
</dbReference>
<dbReference type="InterPro" id="IPR025660">
    <property type="entry name" value="Pept_his_AS"/>
</dbReference>
<name>A0A6C0JPB2_9ZZZZ</name>
<dbReference type="PROSITE" id="PS00139">
    <property type="entry name" value="THIOL_PROTEASE_CYS"/>
    <property type="match status" value="1"/>
</dbReference>
<organism evidence="5">
    <name type="scientific">viral metagenome</name>
    <dbReference type="NCBI Taxonomy" id="1070528"/>
    <lineage>
        <taxon>unclassified sequences</taxon>
        <taxon>metagenomes</taxon>
        <taxon>organismal metagenomes</taxon>
    </lineage>
</organism>
<dbReference type="InterPro" id="IPR013128">
    <property type="entry name" value="Peptidase_C1A"/>
</dbReference>
<dbReference type="SUPFAM" id="SSF54001">
    <property type="entry name" value="Cysteine proteinases"/>
    <property type="match status" value="1"/>
</dbReference>
<accession>A0A6C0JPB2</accession>
<reference evidence="5" key="1">
    <citation type="journal article" date="2020" name="Nature">
        <title>Giant virus diversity and host interactions through global metagenomics.</title>
        <authorList>
            <person name="Schulz F."/>
            <person name="Roux S."/>
            <person name="Paez-Espino D."/>
            <person name="Jungbluth S."/>
            <person name="Walsh D.A."/>
            <person name="Denef V.J."/>
            <person name="McMahon K.D."/>
            <person name="Konstantinidis K.T."/>
            <person name="Eloe-Fadrosh E.A."/>
            <person name="Kyrpides N.C."/>
            <person name="Woyke T."/>
        </authorList>
    </citation>
    <scope>NUCLEOTIDE SEQUENCE</scope>
    <source>
        <strain evidence="5">GVMAG-M-3300027736-24</strain>
    </source>
</reference>
<dbReference type="Gene3D" id="3.90.70.10">
    <property type="entry name" value="Cysteine proteinases"/>
    <property type="match status" value="1"/>
</dbReference>
<evidence type="ECO:0000256" key="2">
    <source>
        <dbReference type="ARBA" id="ARBA00023157"/>
    </source>
</evidence>
<dbReference type="InterPro" id="IPR025661">
    <property type="entry name" value="Pept_asp_AS"/>
</dbReference>
<dbReference type="Pfam" id="PF00112">
    <property type="entry name" value="Peptidase_C1"/>
    <property type="match status" value="1"/>
</dbReference>
<evidence type="ECO:0000259" key="3">
    <source>
        <dbReference type="SMART" id="SM00645"/>
    </source>
</evidence>
<dbReference type="AlphaFoldDB" id="A0A6C0JPB2"/>
<comment type="similarity">
    <text evidence="1">Belongs to the peptidase C1 family.</text>
</comment>
<dbReference type="InterPro" id="IPR039417">
    <property type="entry name" value="Peptidase_C1A_papain-like"/>
</dbReference>
<dbReference type="EMBL" id="MN740418">
    <property type="protein sequence ID" value="QHU05718.1"/>
    <property type="molecule type" value="Genomic_DNA"/>
</dbReference>
<dbReference type="Pfam" id="PF08246">
    <property type="entry name" value="Inhibitor_I29"/>
    <property type="match status" value="1"/>
</dbReference>
<evidence type="ECO:0000256" key="1">
    <source>
        <dbReference type="ARBA" id="ARBA00008455"/>
    </source>
</evidence>
<dbReference type="GO" id="GO:0006508">
    <property type="term" value="P:proteolysis"/>
    <property type="evidence" value="ECO:0007669"/>
    <property type="project" value="InterPro"/>
</dbReference>
<keyword evidence="2" id="KW-1015">Disulfide bond</keyword>
<sequence length="357" mass="40809">MKYLMMTLMNLFNNDIWNKFTLFQIKYNKSYTIDEMYSRFIIFKNNLELITLHNSDLSETFNMTINQFSDLTPYEFKDMYIGRMYSSTDYGCEVFDDVYLNYNMYSYSYNDSDTYSDTGSGSYNNTMNHNYLNDADIETFDWRMYNVVNPVRNQGQCGSCWAFATTANAESVWAIHTGSLYDLSEQYLVDCATGPGYLNMGCHGGNMDSAFKYMINNKQCNETDYPYVSGVTESKGKCHSCNEFTHFSSCYDVVPNNQVSLKLAVLRNPVVIGIEADTYYFQSYSSGILTSELCGTTIDHAVEIVGFGIDDGTKYWTVRNSWGEDWGENGYFRILRTDSTNDAGICGLALEPSFISV</sequence>